<dbReference type="PROSITE" id="PS50181">
    <property type="entry name" value="FBOX"/>
    <property type="match status" value="1"/>
</dbReference>
<feature type="region of interest" description="Disordered" evidence="1">
    <location>
        <begin position="504"/>
        <end position="532"/>
    </location>
</feature>
<feature type="compositionally biased region" description="Polar residues" evidence="1">
    <location>
        <begin position="738"/>
        <end position="747"/>
    </location>
</feature>
<dbReference type="InterPro" id="IPR001810">
    <property type="entry name" value="F-box_dom"/>
</dbReference>
<dbReference type="OrthoDB" id="10663144at2759"/>
<feature type="region of interest" description="Disordered" evidence="1">
    <location>
        <begin position="653"/>
        <end position="676"/>
    </location>
</feature>
<organism evidence="3 4">
    <name type="scientific">Chlamydomonas schloesseri</name>
    <dbReference type="NCBI Taxonomy" id="2026947"/>
    <lineage>
        <taxon>Eukaryota</taxon>
        <taxon>Viridiplantae</taxon>
        <taxon>Chlorophyta</taxon>
        <taxon>core chlorophytes</taxon>
        <taxon>Chlorophyceae</taxon>
        <taxon>CS clade</taxon>
        <taxon>Chlamydomonadales</taxon>
        <taxon>Chlamydomonadaceae</taxon>
        <taxon>Chlamydomonas</taxon>
    </lineage>
</organism>
<name>A0A836BD61_9CHLO</name>
<feature type="compositionally biased region" description="Low complexity" evidence="1">
    <location>
        <begin position="504"/>
        <end position="521"/>
    </location>
</feature>
<dbReference type="AlphaFoldDB" id="A0A836BD61"/>
<protein>
    <recommendedName>
        <fullName evidence="2">F-box domain-containing protein</fullName>
    </recommendedName>
</protein>
<gene>
    <name evidence="3" type="ORF">HYH02_001380</name>
</gene>
<feature type="region of interest" description="Disordered" evidence="1">
    <location>
        <begin position="691"/>
        <end position="725"/>
    </location>
</feature>
<sequence>MAQSSLVHSIAVEDVADAVPTAVPRGILDLPDDVLAAVLLRLDGVSLLRLTLASHAAAARLLVLPHLWLAAARAVLLPSGAEGASFPSSNPPQQALSLQRSDSGVGADSGAQTAGLKGTAAEAAAGAAGAEALRQALLTHARFSAWCHAHSLRLTRLAAALPPAVSQGAPEARVGGSSRGAAGGGAGPVWNWQPPSSHGAGLLLALGSGGGIASELGSGLAGAWKLSMADLFCLRVCSGSDIRVPYDERRGLDGASDGSCGGGGSGGSSRLAAFGPRRGQLCVQCFSAQTSPSGAPAKLCAVLLLQPETTTSNDGGGGSSSGGRGLRPVAWAYFRSAPPTRAAWWWFHPLGTPLVGGWSTTGLAAGADGFCGGGAQSACPVTAGTEPVVELWLARTGMAAAARDAGHPTSGPSARRGDRAHQPAGSRAVAASSSAAAASASAAAAASPAVVAAVAGGLRRLVAAGRERWRCVSSLAVVSRQQLLYAAPAPAVCTGARVVGPAPGAGATAGTDTDDAGSTPPAGGGHRAAKPPGQLRALSAAGVAVLDLTAGPSLSPGDRGGGGDGRDEETVEAVSARLRGQVAALPRTHPRLQVLLLPALLPRAPRAAVRKAPTRSGGTRTTAPRLLQLMVPVLSELRLAMAAPRQPAWDYADTALAPPRPRDVPPSPHQSRRPQHLQHLQHTLLVIGPEAAGPRQDQGGEARGGGGRSSSIGAGTGSVEAAASMASVEAVLRQLAASTLDRSTGSAQVADEVSDDD</sequence>
<proteinExistence type="predicted"/>
<feature type="region of interest" description="Disordered" evidence="1">
    <location>
        <begin position="738"/>
        <end position="757"/>
    </location>
</feature>
<accession>A0A836BD61</accession>
<feature type="region of interest" description="Disordered" evidence="1">
    <location>
        <begin position="549"/>
        <end position="570"/>
    </location>
</feature>
<feature type="region of interest" description="Disordered" evidence="1">
    <location>
        <begin position="82"/>
        <end position="112"/>
    </location>
</feature>
<comment type="caution">
    <text evidence="3">The sequence shown here is derived from an EMBL/GenBank/DDBJ whole genome shotgun (WGS) entry which is preliminary data.</text>
</comment>
<evidence type="ECO:0000313" key="4">
    <source>
        <dbReference type="Proteomes" id="UP000613740"/>
    </source>
</evidence>
<evidence type="ECO:0000259" key="2">
    <source>
        <dbReference type="PROSITE" id="PS50181"/>
    </source>
</evidence>
<evidence type="ECO:0000313" key="3">
    <source>
        <dbReference type="EMBL" id="KAG2454355.1"/>
    </source>
</evidence>
<reference evidence="3" key="1">
    <citation type="journal article" date="2020" name="bioRxiv">
        <title>Comparative genomics of Chlamydomonas.</title>
        <authorList>
            <person name="Craig R.J."/>
            <person name="Hasan A.R."/>
            <person name="Ness R.W."/>
            <person name="Keightley P.D."/>
        </authorList>
    </citation>
    <scope>NUCLEOTIDE SEQUENCE</scope>
    <source>
        <strain evidence="3">CCAP 11/173</strain>
    </source>
</reference>
<feature type="region of interest" description="Disordered" evidence="1">
    <location>
        <begin position="402"/>
        <end position="428"/>
    </location>
</feature>
<evidence type="ECO:0000256" key="1">
    <source>
        <dbReference type="SAM" id="MobiDB-lite"/>
    </source>
</evidence>
<keyword evidence="4" id="KW-1185">Reference proteome</keyword>
<feature type="compositionally biased region" description="Low complexity" evidence="1">
    <location>
        <begin position="709"/>
        <end position="725"/>
    </location>
</feature>
<dbReference type="EMBL" id="JAEHOD010000002">
    <property type="protein sequence ID" value="KAG2454355.1"/>
    <property type="molecule type" value="Genomic_DNA"/>
</dbReference>
<dbReference type="Proteomes" id="UP000613740">
    <property type="component" value="Unassembled WGS sequence"/>
</dbReference>
<feature type="compositionally biased region" description="Polar residues" evidence="1">
    <location>
        <begin position="86"/>
        <end position="102"/>
    </location>
</feature>
<feature type="domain" description="F-box" evidence="2">
    <location>
        <begin position="24"/>
        <end position="71"/>
    </location>
</feature>